<organism evidence="1 2">
    <name type="scientific">Colletotrichum noveboracense</name>
    <dbReference type="NCBI Taxonomy" id="2664923"/>
    <lineage>
        <taxon>Eukaryota</taxon>
        <taxon>Fungi</taxon>
        <taxon>Dikarya</taxon>
        <taxon>Ascomycota</taxon>
        <taxon>Pezizomycotina</taxon>
        <taxon>Sordariomycetes</taxon>
        <taxon>Hypocreomycetidae</taxon>
        <taxon>Glomerellales</taxon>
        <taxon>Glomerellaceae</taxon>
        <taxon>Colletotrichum</taxon>
        <taxon>Colletotrichum gloeosporioides species complex</taxon>
    </lineage>
</organism>
<feature type="non-terminal residue" evidence="1">
    <location>
        <position position="1"/>
    </location>
</feature>
<name>A0A9W4RHL5_9PEZI</name>
<reference evidence="1" key="1">
    <citation type="submission" date="2022-08" db="EMBL/GenBank/DDBJ databases">
        <authorList>
            <person name="Giroux E."/>
            <person name="Giroux E."/>
        </authorList>
    </citation>
    <scope>NUCLEOTIDE SEQUENCE</scope>
    <source>
        <strain evidence="1">H1091258</strain>
    </source>
</reference>
<keyword evidence="2" id="KW-1185">Reference proteome</keyword>
<dbReference type="AlphaFoldDB" id="A0A9W4RHL5"/>
<proteinExistence type="predicted"/>
<dbReference type="EMBL" id="CAMGZC010000011">
    <property type="protein sequence ID" value="CAI0641361.1"/>
    <property type="molecule type" value="Genomic_DNA"/>
</dbReference>
<accession>A0A9W4RHL5</accession>
<sequence length="104" mass="10712">ANEPWTTSDTQLTNHSACIASSAASIADCVGENYAGVCMDAGAPGLAHDGLTQSCCQPPHGSTYNDGPGVFCCVRGTEENIKYLQACCSGSGQRDVIFNHAGNL</sequence>
<evidence type="ECO:0000313" key="1">
    <source>
        <dbReference type="EMBL" id="CAI0641361.1"/>
    </source>
</evidence>
<dbReference type="Proteomes" id="UP001152533">
    <property type="component" value="Unassembled WGS sequence"/>
</dbReference>
<evidence type="ECO:0000313" key="2">
    <source>
        <dbReference type="Proteomes" id="UP001152533"/>
    </source>
</evidence>
<gene>
    <name evidence="1" type="ORF">CGXH109_LOCUS3248</name>
</gene>
<protein>
    <submittedName>
        <fullName evidence="1">Uncharacterized protein</fullName>
    </submittedName>
</protein>
<comment type="caution">
    <text evidence="1">The sequence shown here is derived from an EMBL/GenBank/DDBJ whole genome shotgun (WGS) entry which is preliminary data.</text>
</comment>